<dbReference type="Gene3D" id="3.30.950.10">
    <property type="entry name" value="Methyltransferase, Cobalt-precorrin-4 Transmethylase, Domain 2"/>
    <property type="match status" value="1"/>
</dbReference>
<dbReference type="InterPro" id="IPR006365">
    <property type="entry name" value="Cbl_synth_CobL"/>
</dbReference>
<evidence type="ECO:0000256" key="2">
    <source>
        <dbReference type="ARBA" id="ARBA00022573"/>
    </source>
</evidence>
<dbReference type="NCBIfam" id="TIGR02467">
    <property type="entry name" value="CbiE"/>
    <property type="match status" value="1"/>
</dbReference>
<evidence type="ECO:0000256" key="1">
    <source>
        <dbReference type="ARBA" id="ARBA00004953"/>
    </source>
</evidence>
<dbReference type="SUPFAM" id="SSF53335">
    <property type="entry name" value="S-adenosyl-L-methionine-dependent methyltransferases"/>
    <property type="match status" value="1"/>
</dbReference>
<keyword evidence="8" id="KW-1185">Reference proteome</keyword>
<reference evidence="7 8" key="1">
    <citation type="journal article" date="2005" name="Nucleic Acids Res.">
        <title>Genomic blueprint of Hahella chejuensis, a marine microbe producing an algicidal agent.</title>
        <authorList>
            <person name="Jeong H."/>
            <person name="Yim J.H."/>
            <person name="Lee C."/>
            <person name="Choi S.-H."/>
            <person name="Park Y.K."/>
            <person name="Yoon S.H."/>
            <person name="Hur C.-G."/>
            <person name="Kang H.-Y."/>
            <person name="Kim D."/>
            <person name="Lee H.H."/>
            <person name="Park K.H."/>
            <person name="Park S.-H."/>
            <person name="Park H.-S."/>
            <person name="Lee H.K."/>
            <person name="Oh T.K."/>
            <person name="Kim J.F."/>
        </authorList>
    </citation>
    <scope>NUCLEOTIDE SEQUENCE [LARGE SCALE GENOMIC DNA]</scope>
    <source>
        <strain evidence="7 8">KCTC 2396</strain>
    </source>
</reference>
<evidence type="ECO:0000256" key="5">
    <source>
        <dbReference type="ARBA" id="ARBA00022691"/>
    </source>
</evidence>
<dbReference type="CDD" id="cd02440">
    <property type="entry name" value="AdoMet_MTases"/>
    <property type="match status" value="1"/>
</dbReference>
<keyword evidence="3 7" id="KW-0489">Methyltransferase</keyword>
<accession>Q2S8A8</accession>
<dbReference type="eggNOG" id="COG2242">
    <property type="taxonomic scope" value="Bacteria"/>
</dbReference>
<keyword evidence="5" id="KW-0949">S-adenosyl-L-methionine</keyword>
<dbReference type="InterPro" id="IPR029063">
    <property type="entry name" value="SAM-dependent_MTases_sf"/>
</dbReference>
<evidence type="ECO:0000256" key="4">
    <source>
        <dbReference type="ARBA" id="ARBA00022679"/>
    </source>
</evidence>
<dbReference type="GO" id="GO:0032259">
    <property type="term" value="P:methylation"/>
    <property type="evidence" value="ECO:0007669"/>
    <property type="project" value="UniProtKB-KW"/>
</dbReference>
<dbReference type="InterPro" id="IPR014777">
    <property type="entry name" value="4pyrrole_Mease_sub1"/>
</dbReference>
<proteinExistence type="predicted"/>
<dbReference type="HOGENOM" id="CLU_031955_1_2_6"/>
<evidence type="ECO:0000313" key="7">
    <source>
        <dbReference type="EMBL" id="ABC33116.1"/>
    </source>
</evidence>
<dbReference type="RefSeq" id="WP_011400168.1">
    <property type="nucleotide sequence ID" value="NC_007645.1"/>
</dbReference>
<evidence type="ECO:0000259" key="6">
    <source>
        <dbReference type="Pfam" id="PF00590"/>
    </source>
</evidence>
<dbReference type="STRING" id="349521.HCH_06474"/>
<dbReference type="NCBIfam" id="TIGR02469">
    <property type="entry name" value="CbiT"/>
    <property type="match status" value="1"/>
</dbReference>
<dbReference type="InterPro" id="IPR050714">
    <property type="entry name" value="Cobalamin_biosynth_MTase"/>
</dbReference>
<dbReference type="InterPro" id="IPR014776">
    <property type="entry name" value="4pyrrole_Mease_sub2"/>
</dbReference>
<dbReference type="GO" id="GO:0009236">
    <property type="term" value="P:cobalamin biosynthetic process"/>
    <property type="evidence" value="ECO:0007669"/>
    <property type="project" value="UniProtKB-UniPathway"/>
</dbReference>
<dbReference type="EMBL" id="CP000155">
    <property type="protein sequence ID" value="ABC33116.1"/>
    <property type="molecule type" value="Genomic_DNA"/>
</dbReference>
<dbReference type="InterPro" id="IPR014008">
    <property type="entry name" value="Cbl_synth_MTase_CbiT"/>
</dbReference>
<dbReference type="InterPro" id="IPR035996">
    <property type="entry name" value="4pyrrol_Methylase_sf"/>
</dbReference>
<evidence type="ECO:0000313" key="8">
    <source>
        <dbReference type="Proteomes" id="UP000000238"/>
    </source>
</evidence>
<protein>
    <submittedName>
        <fullName evidence="7">Precorrin-6Y C5,15-methyltransferase (Decarboxylating)</fullName>
        <ecNumber evidence="7">2.1.1.132</ecNumber>
    </submittedName>
</protein>
<dbReference type="PANTHER" id="PTHR43182">
    <property type="entry name" value="COBALT-PRECORRIN-6B C(15)-METHYLTRANSFERASE (DECARBOXYLATING)"/>
    <property type="match status" value="1"/>
</dbReference>
<feature type="domain" description="Tetrapyrrole methylase" evidence="6">
    <location>
        <begin position="11"/>
        <end position="199"/>
    </location>
</feature>
<dbReference type="GO" id="GO:0008276">
    <property type="term" value="F:protein methyltransferase activity"/>
    <property type="evidence" value="ECO:0007669"/>
    <property type="project" value="InterPro"/>
</dbReference>
<gene>
    <name evidence="7" type="primary">cobL</name>
    <name evidence="7" type="ordered locus">HCH_06474</name>
</gene>
<dbReference type="PIRSF" id="PIRSF036428">
    <property type="entry name" value="CobL"/>
    <property type="match status" value="1"/>
</dbReference>
<dbReference type="Proteomes" id="UP000000238">
    <property type="component" value="Chromosome"/>
</dbReference>
<dbReference type="PANTHER" id="PTHR43182:SF1">
    <property type="entry name" value="COBALT-PRECORRIN-7 C(5)-METHYLTRANSFERASE"/>
    <property type="match status" value="1"/>
</dbReference>
<keyword evidence="4 7" id="KW-0808">Transferase</keyword>
<dbReference type="InterPro" id="IPR000878">
    <property type="entry name" value="4pyrrol_Mease"/>
</dbReference>
<dbReference type="KEGG" id="hch:HCH_06474"/>
<dbReference type="Gene3D" id="3.40.1010.10">
    <property type="entry name" value="Cobalt-precorrin-4 Transmethylase, Domain 1"/>
    <property type="match status" value="1"/>
</dbReference>
<evidence type="ECO:0000256" key="3">
    <source>
        <dbReference type="ARBA" id="ARBA00022603"/>
    </source>
</evidence>
<comment type="pathway">
    <text evidence="1">Cofactor biosynthesis; adenosylcobalamin biosynthesis.</text>
</comment>
<organism evidence="7 8">
    <name type="scientific">Hahella chejuensis (strain KCTC 2396)</name>
    <dbReference type="NCBI Taxonomy" id="349521"/>
    <lineage>
        <taxon>Bacteria</taxon>
        <taxon>Pseudomonadati</taxon>
        <taxon>Pseudomonadota</taxon>
        <taxon>Gammaproteobacteria</taxon>
        <taxon>Oceanospirillales</taxon>
        <taxon>Hahellaceae</taxon>
        <taxon>Hahella</taxon>
    </lineage>
</organism>
<dbReference type="AlphaFoldDB" id="Q2S8A8"/>
<dbReference type="eggNOG" id="COG2241">
    <property type="taxonomic scope" value="Bacteria"/>
</dbReference>
<dbReference type="SUPFAM" id="SSF53790">
    <property type="entry name" value="Tetrapyrrole methylase"/>
    <property type="match status" value="1"/>
</dbReference>
<keyword evidence="2" id="KW-0169">Cobalamin biosynthesis</keyword>
<dbReference type="GO" id="GO:0046025">
    <property type="term" value="F:precorrin-6Y C5,15-methyltransferase (decarboxylating) activity"/>
    <property type="evidence" value="ECO:0007669"/>
    <property type="project" value="UniProtKB-EC"/>
</dbReference>
<dbReference type="EC" id="2.1.1.132" evidence="7"/>
<dbReference type="CDD" id="cd11644">
    <property type="entry name" value="Precorrin-6Y-MT"/>
    <property type="match status" value="1"/>
</dbReference>
<dbReference type="UniPathway" id="UPA00148"/>
<dbReference type="Pfam" id="PF00590">
    <property type="entry name" value="TP_methylase"/>
    <property type="match status" value="1"/>
</dbReference>
<dbReference type="Gene3D" id="3.40.50.150">
    <property type="entry name" value="Vaccinia Virus protein VP39"/>
    <property type="match status" value="1"/>
</dbReference>
<name>Q2S8A8_HAHCH</name>
<dbReference type="InterPro" id="IPR012818">
    <property type="entry name" value="CbiE"/>
</dbReference>
<sequence>MTQPVANPPLVHVVSLGVGERALLRAEAQEALRRADLIIGSERQLQTVASYPSQARTEPLPSPFSDLLELLRDDSGQEIALLASGDALFFGVGNWLNRHLPASQLRFYPQISSVQAACHEVGLDEHDMQTISLHGRPFASLRAQLRNRRSYALLTDQHSSPYAIASALQAWGMADSTLWVCEQLGYPEQRLRKFSVAELLANPPDVHALHVTLLQTAGPGGVLPEFPGIADQDFHTDGEPGKGMLSKREVRLCILSLLQPCADDIGWDVGAGCGGVAVEWARWNPRGQVYAIERHEERLRQLHRNREHFGVVRNLHIAAGRAPGALTDLPRPSVVFIGGSDGEMDTLLRYCWEQLPPGGRLVASAVTEDSKNRLLQFQTRLQDGDAEWTQVAVSRGETLAGQLLMRPQLPVTLVKFSKRTSFS</sequence>